<protein>
    <submittedName>
        <fullName evidence="1">Uncharacterized protein</fullName>
    </submittedName>
</protein>
<evidence type="ECO:0000313" key="1">
    <source>
        <dbReference type="EMBL" id="KAE9400083.1"/>
    </source>
</evidence>
<keyword evidence="2" id="KW-1185">Reference proteome</keyword>
<proteinExistence type="predicted"/>
<gene>
    <name evidence="1" type="ORF">BT96DRAFT_819843</name>
</gene>
<name>A0A6A4HQ21_9AGAR</name>
<organism evidence="1 2">
    <name type="scientific">Gymnopus androsaceus JB14</name>
    <dbReference type="NCBI Taxonomy" id="1447944"/>
    <lineage>
        <taxon>Eukaryota</taxon>
        <taxon>Fungi</taxon>
        <taxon>Dikarya</taxon>
        <taxon>Basidiomycota</taxon>
        <taxon>Agaricomycotina</taxon>
        <taxon>Agaricomycetes</taxon>
        <taxon>Agaricomycetidae</taxon>
        <taxon>Agaricales</taxon>
        <taxon>Marasmiineae</taxon>
        <taxon>Omphalotaceae</taxon>
        <taxon>Gymnopus</taxon>
    </lineage>
</organism>
<reference evidence="1" key="1">
    <citation type="journal article" date="2019" name="Environ. Microbiol.">
        <title>Fungal ecological strategies reflected in gene transcription - a case study of two litter decomposers.</title>
        <authorList>
            <person name="Barbi F."/>
            <person name="Kohler A."/>
            <person name="Barry K."/>
            <person name="Baskaran P."/>
            <person name="Daum C."/>
            <person name="Fauchery L."/>
            <person name="Ihrmark K."/>
            <person name="Kuo A."/>
            <person name="LaButti K."/>
            <person name="Lipzen A."/>
            <person name="Morin E."/>
            <person name="Grigoriev I.V."/>
            <person name="Henrissat B."/>
            <person name="Lindahl B."/>
            <person name="Martin F."/>
        </authorList>
    </citation>
    <scope>NUCLEOTIDE SEQUENCE</scope>
    <source>
        <strain evidence="1">JB14</strain>
    </source>
</reference>
<accession>A0A6A4HQ21</accession>
<dbReference type="EMBL" id="ML769461">
    <property type="protein sequence ID" value="KAE9400083.1"/>
    <property type="molecule type" value="Genomic_DNA"/>
</dbReference>
<evidence type="ECO:0000313" key="2">
    <source>
        <dbReference type="Proteomes" id="UP000799118"/>
    </source>
</evidence>
<sequence>TGNMSGHAKKCWGEEAVNAVKDLTLDKARSAIKTFGKKSQTRLTAALKTFKGWAKTFSTHPPEKEMTCVVTARWVAESARPFRIVCD</sequence>
<dbReference type="OrthoDB" id="2677917at2759"/>
<dbReference type="Proteomes" id="UP000799118">
    <property type="component" value="Unassembled WGS sequence"/>
</dbReference>
<dbReference type="AlphaFoldDB" id="A0A6A4HQ21"/>
<feature type="non-terminal residue" evidence="1">
    <location>
        <position position="1"/>
    </location>
</feature>